<keyword evidence="1" id="KW-1133">Transmembrane helix</keyword>
<protein>
    <submittedName>
        <fullName evidence="3">2TM domain-containing protein</fullName>
    </submittedName>
</protein>
<dbReference type="Pfam" id="PF13239">
    <property type="entry name" value="2TM"/>
    <property type="match status" value="1"/>
</dbReference>
<dbReference type="EMBL" id="JAHSPG010000001">
    <property type="protein sequence ID" value="MBV4355895.1"/>
    <property type="molecule type" value="Genomic_DNA"/>
</dbReference>
<organism evidence="3 4">
    <name type="scientific">Pinibacter aurantiacus</name>
    <dbReference type="NCBI Taxonomy" id="2851599"/>
    <lineage>
        <taxon>Bacteria</taxon>
        <taxon>Pseudomonadati</taxon>
        <taxon>Bacteroidota</taxon>
        <taxon>Chitinophagia</taxon>
        <taxon>Chitinophagales</taxon>
        <taxon>Chitinophagaceae</taxon>
        <taxon>Pinibacter</taxon>
    </lineage>
</organism>
<sequence length="74" mass="8810">MTDQTKWGTTATINPRKGFRIHLLVFLLAIPVMWVVWYLTDRTYPWALWSTLAWGVGVLFHYLGVYVFRKTENY</sequence>
<proteinExistence type="predicted"/>
<dbReference type="Proteomes" id="UP000812270">
    <property type="component" value="Unassembled WGS sequence"/>
</dbReference>
<evidence type="ECO:0000256" key="1">
    <source>
        <dbReference type="SAM" id="Phobius"/>
    </source>
</evidence>
<name>A0A9E2S8G2_9BACT</name>
<dbReference type="AlphaFoldDB" id="A0A9E2S8G2"/>
<dbReference type="RefSeq" id="WP_217789440.1">
    <property type="nucleotide sequence ID" value="NZ_JAHSPG010000001.1"/>
</dbReference>
<gene>
    <name evidence="3" type="ORF">KTO63_01965</name>
</gene>
<keyword evidence="1" id="KW-0812">Transmembrane</keyword>
<keyword evidence="1" id="KW-0472">Membrane</keyword>
<reference evidence="3" key="1">
    <citation type="submission" date="2021-06" db="EMBL/GenBank/DDBJ databases">
        <authorList>
            <person name="Huq M.A."/>
        </authorList>
    </citation>
    <scope>NUCLEOTIDE SEQUENCE</scope>
    <source>
        <strain evidence="3">MAH-26</strain>
    </source>
</reference>
<feature type="domain" description="2TM" evidence="2">
    <location>
        <begin position="13"/>
        <end position="70"/>
    </location>
</feature>
<accession>A0A9E2S8G2</accession>
<feature type="transmembrane region" description="Helical" evidence="1">
    <location>
        <begin position="46"/>
        <end position="68"/>
    </location>
</feature>
<evidence type="ECO:0000259" key="2">
    <source>
        <dbReference type="Pfam" id="PF13239"/>
    </source>
</evidence>
<keyword evidence="4" id="KW-1185">Reference proteome</keyword>
<comment type="caution">
    <text evidence="3">The sequence shown here is derived from an EMBL/GenBank/DDBJ whole genome shotgun (WGS) entry which is preliminary data.</text>
</comment>
<evidence type="ECO:0000313" key="3">
    <source>
        <dbReference type="EMBL" id="MBV4355895.1"/>
    </source>
</evidence>
<evidence type="ECO:0000313" key="4">
    <source>
        <dbReference type="Proteomes" id="UP000812270"/>
    </source>
</evidence>
<dbReference type="InterPro" id="IPR025698">
    <property type="entry name" value="2TM_dom"/>
</dbReference>
<feature type="transmembrane region" description="Helical" evidence="1">
    <location>
        <begin position="21"/>
        <end position="40"/>
    </location>
</feature>